<comment type="caution">
    <text evidence="2">The sequence shown here is derived from an EMBL/GenBank/DDBJ whole genome shotgun (WGS) entry which is preliminary data.</text>
</comment>
<dbReference type="EMBL" id="UGNP01000001">
    <property type="protein sequence ID" value="STX10441.1"/>
    <property type="molecule type" value="Genomic_DNA"/>
</dbReference>
<keyword evidence="1" id="KW-0732">Signal</keyword>
<evidence type="ECO:0000313" key="3">
    <source>
        <dbReference type="EMBL" id="TDR42722.1"/>
    </source>
</evidence>
<proteinExistence type="predicted"/>
<keyword evidence="5" id="KW-1185">Reference proteome</keyword>
<sequence>MKKQMLWTASAIMGLSIFAAPVIGQEKPDSNYSVSAAGKIQNLPYVKYDDQTFKKGTVVTYRTEVKHAKIFGRMTSFLKLPKGFEADESFKPVFLVTVKNSKGKVIQKVNFEYDAKIRDNYVVARMPIESYTFEIKAVKGIPKEGITLSSMITGGAMGTRVKHKLHSSLGEYFPTGISTIVTTAHRYQSQNSLSGPGDHSYSSMYPYYLPVVDPTNKKERARFEFKQNRPGIYYIRTHERDETDATHYDMKRFVIFQKATPQSLKVSVPKKVYKPNEKVVMSGSAKGEYLRYKFTYKVKSTTKETTVSDFSKTKQATFKAPKVKGDYTLTMYTKQLNSDKTVRTKKVITVK</sequence>
<dbReference type="AlphaFoldDB" id="A0A8B4QCH5"/>
<dbReference type="EMBL" id="SNZG01000003">
    <property type="protein sequence ID" value="TDR42722.1"/>
    <property type="molecule type" value="Genomic_DNA"/>
</dbReference>
<organism evidence="2 4">
    <name type="scientific">Kurthia zopfii</name>
    <dbReference type="NCBI Taxonomy" id="1650"/>
    <lineage>
        <taxon>Bacteria</taxon>
        <taxon>Bacillati</taxon>
        <taxon>Bacillota</taxon>
        <taxon>Bacilli</taxon>
        <taxon>Bacillales</taxon>
        <taxon>Caryophanaceae</taxon>
        <taxon>Kurthia</taxon>
    </lineage>
</organism>
<accession>A0A8B4QCH5</accession>
<reference evidence="2 4" key="1">
    <citation type="submission" date="2018-06" db="EMBL/GenBank/DDBJ databases">
        <authorList>
            <consortium name="Pathogen Informatics"/>
            <person name="Doyle S."/>
        </authorList>
    </citation>
    <scope>NUCLEOTIDE SEQUENCE [LARGE SCALE GENOMIC DNA]</scope>
    <source>
        <strain evidence="2 4">NCTC10597</strain>
    </source>
</reference>
<evidence type="ECO:0000313" key="2">
    <source>
        <dbReference type="EMBL" id="STX10441.1"/>
    </source>
</evidence>
<dbReference type="RefSeq" id="WP_109348531.1">
    <property type="nucleotide sequence ID" value="NZ_BJUE01000005.1"/>
</dbReference>
<reference evidence="3 5" key="2">
    <citation type="submission" date="2019-03" db="EMBL/GenBank/DDBJ databases">
        <title>Genomic Encyclopedia of Type Strains, Phase IV (KMG-IV): sequencing the most valuable type-strain genomes for metagenomic binning, comparative biology and taxonomic classification.</title>
        <authorList>
            <person name="Goeker M."/>
        </authorList>
    </citation>
    <scope>NUCLEOTIDE SEQUENCE [LARGE SCALE GENOMIC DNA]</scope>
    <source>
        <strain evidence="3 5">DSM 20580</strain>
    </source>
</reference>
<feature type="signal peptide" evidence="1">
    <location>
        <begin position="1"/>
        <end position="19"/>
    </location>
</feature>
<dbReference type="Proteomes" id="UP000254330">
    <property type="component" value="Unassembled WGS sequence"/>
</dbReference>
<gene>
    <name evidence="3" type="ORF">DFR61_10398</name>
    <name evidence="2" type="ORF">NCTC10597_02187</name>
</gene>
<feature type="chain" id="PRO_5039138821" evidence="1">
    <location>
        <begin position="20"/>
        <end position="351"/>
    </location>
</feature>
<dbReference type="Proteomes" id="UP000294641">
    <property type="component" value="Unassembled WGS sequence"/>
</dbReference>
<evidence type="ECO:0000313" key="5">
    <source>
        <dbReference type="Proteomes" id="UP000294641"/>
    </source>
</evidence>
<protein>
    <submittedName>
        <fullName evidence="2">Uncharacterized protein</fullName>
    </submittedName>
</protein>
<evidence type="ECO:0000313" key="4">
    <source>
        <dbReference type="Proteomes" id="UP000254330"/>
    </source>
</evidence>
<evidence type="ECO:0000256" key="1">
    <source>
        <dbReference type="SAM" id="SignalP"/>
    </source>
</evidence>
<name>A0A8B4QCH5_9BACL</name>